<evidence type="ECO:0000313" key="9">
    <source>
        <dbReference type="EMBL" id="KAF7168231.1"/>
    </source>
</evidence>
<dbReference type="InterPro" id="IPR011706">
    <property type="entry name" value="Cu-oxidase_C"/>
</dbReference>
<dbReference type="PROSITE" id="PS00079">
    <property type="entry name" value="MULTICOPPER_OXIDASE1"/>
    <property type="match status" value="1"/>
</dbReference>
<dbReference type="SUPFAM" id="SSF49503">
    <property type="entry name" value="Cupredoxins"/>
    <property type="match status" value="3"/>
</dbReference>
<comment type="similarity">
    <text evidence="1">Belongs to the multicopper oxidase family.</text>
</comment>
<dbReference type="PANTHER" id="PTHR11709">
    <property type="entry name" value="MULTI-COPPER OXIDASE"/>
    <property type="match status" value="1"/>
</dbReference>
<protein>
    <recommendedName>
        <fullName evidence="11">Laccase</fullName>
    </recommendedName>
</protein>
<comment type="caution">
    <text evidence="8">The sequence shown here is derived from an EMBL/GenBank/DDBJ whole genome shotgun (WGS) entry which is preliminary data.</text>
</comment>
<dbReference type="InterPro" id="IPR045087">
    <property type="entry name" value="Cu-oxidase_fam"/>
</dbReference>
<evidence type="ECO:0000259" key="6">
    <source>
        <dbReference type="Pfam" id="PF07731"/>
    </source>
</evidence>
<keyword evidence="4" id="KW-0186">Copper</keyword>
<evidence type="ECO:0000313" key="10">
    <source>
        <dbReference type="Proteomes" id="UP000630445"/>
    </source>
</evidence>
<dbReference type="GO" id="GO:0005507">
    <property type="term" value="F:copper ion binding"/>
    <property type="evidence" value="ECO:0007669"/>
    <property type="project" value="InterPro"/>
</dbReference>
<name>A0A8H6P4S6_9EURO</name>
<dbReference type="InterPro" id="IPR002355">
    <property type="entry name" value="Cu_oxidase_Cu_BS"/>
</dbReference>
<dbReference type="CDD" id="cd04205">
    <property type="entry name" value="CuRO_2_LCC_like"/>
    <property type="match status" value="1"/>
</dbReference>
<dbReference type="Gene3D" id="2.60.40.420">
    <property type="entry name" value="Cupredoxins - blue copper proteins"/>
    <property type="match status" value="3"/>
</dbReference>
<evidence type="ECO:0000256" key="2">
    <source>
        <dbReference type="ARBA" id="ARBA00022723"/>
    </source>
</evidence>
<dbReference type="Pfam" id="PF07732">
    <property type="entry name" value="Cu-oxidase_3"/>
    <property type="match status" value="1"/>
</dbReference>
<dbReference type="PROSITE" id="PS00080">
    <property type="entry name" value="MULTICOPPER_OXIDASE2"/>
    <property type="match status" value="1"/>
</dbReference>
<dbReference type="PANTHER" id="PTHR11709:SF394">
    <property type="entry name" value="FI03373P-RELATED"/>
    <property type="match status" value="1"/>
</dbReference>
<dbReference type="Pfam" id="PF00394">
    <property type="entry name" value="Cu-oxidase"/>
    <property type="match status" value="1"/>
</dbReference>
<accession>A0A8H6P4S6</accession>
<feature type="domain" description="Plastocyanin-like" evidence="6">
    <location>
        <begin position="438"/>
        <end position="505"/>
    </location>
</feature>
<evidence type="ECO:0008006" key="11">
    <source>
        <dbReference type="Google" id="ProtNLM"/>
    </source>
</evidence>
<dbReference type="EMBL" id="JACBAD010002091">
    <property type="protein sequence ID" value="KAF7117367.1"/>
    <property type="molecule type" value="Genomic_DNA"/>
</dbReference>
<evidence type="ECO:0000259" key="5">
    <source>
        <dbReference type="Pfam" id="PF00394"/>
    </source>
</evidence>
<reference evidence="8" key="1">
    <citation type="submission" date="2020-06" db="EMBL/GenBank/DDBJ databases">
        <title>Draft genome sequences of strains closely related to Aspergillus parafelis and Aspergillus hiratsukae.</title>
        <authorList>
            <person name="Dos Santos R.A.C."/>
            <person name="Rivero-Menendez O."/>
            <person name="Steenwyk J.L."/>
            <person name="Mead M.E."/>
            <person name="Goldman G.H."/>
            <person name="Alastruey-Izquierdo A."/>
            <person name="Rokas A."/>
        </authorList>
    </citation>
    <scope>NUCLEOTIDE SEQUENCE</scope>
    <source>
        <strain evidence="8">CNM-CM5793</strain>
        <strain evidence="9">CNM-CM6106</strain>
    </source>
</reference>
<feature type="domain" description="Plastocyanin-like" evidence="5">
    <location>
        <begin position="123"/>
        <end position="251"/>
    </location>
</feature>
<dbReference type="InterPro" id="IPR001117">
    <property type="entry name" value="Cu-oxidase_2nd"/>
</dbReference>
<dbReference type="EMBL" id="JACBAF010002085">
    <property type="protein sequence ID" value="KAF7168231.1"/>
    <property type="molecule type" value="Genomic_DNA"/>
</dbReference>
<dbReference type="Proteomes" id="UP000630445">
    <property type="component" value="Unassembled WGS sequence"/>
</dbReference>
<keyword evidence="10" id="KW-1185">Reference proteome</keyword>
<dbReference type="OrthoDB" id="2121828at2759"/>
<evidence type="ECO:0000259" key="7">
    <source>
        <dbReference type="Pfam" id="PF07732"/>
    </source>
</evidence>
<feature type="domain" description="Plastocyanin-like" evidence="7">
    <location>
        <begin position="3"/>
        <end position="98"/>
    </location>
</feature>
<dbReference type="InterPro" id="IPR011707">
    <property type="entry name" value="Cu-oxidase-like_N"/>
</dbReference>
<keyword evidence="2" id="KW-0479">Metal-binding</keyword>
<keyword evidence="3" id="KW-0560">Oxidoreductase</keyword>
<dbReference type="InterPro" id="IPR033138">
    <property type="entry name" value="Cu_oxidase_CS"/>
</dbReference>
<dbReference type="Proteomes" id="UP000662466">
    <property type="component" value="Unassembled WGS sequence"/>
</dbReference>
<dbReference type="GO" id="GO:0016491">
    <property type="term" value="F:oxidoreductase activity"/>
    <property type="evidence" value="ECO:0007669"/>
    <property type="project" value="UniProtKB-KW"/>
</dbReference>
<organism evidence="8 10">
    <name type="scientific">Aspergillus hiratsukae</name>
    <dbReference type="NCBI Taxonomy" id="1194566"/>
    <lineage>
        <taxon>Eukaryota</taxon>
        <taxon>Fungi</taxon>
        <taxon>Dikarya</taxon>
        <taxon>Ascomycota</taxon>
        <taxon>Pezizomycotina</taxon>
        <taxon>Eurotiomycetes</taxon>
        <taxon>Eurotiomycetidae</taxon>
        <taxon>Eurotiales</taxon>
        <taxon>Aspergillaceae</taxon>
        <taxon>Aspergillus</taxon>
        <taxon>Aspergillus subgen. Fumigati</taxon>
    </lineage>
</organism>
<dbReference type="AlphaFoldDB" id="A0A8H6P4S6"/>
<dbReference type="CDD" id="cd04206">
    <property type="entry name" value="CuRO_1_LCC_like"/>
    <property type="match status" value="1"/>
</dbReference>
<evidence type="ECO:0000256" key="1">
    <source>
        <dbReference type="ARBA" id="ARBA00010609"/>
    </source>
</evidence>
<gene>
    <name evidence="8" type="ORF">CNMCM5793_006269</name>
    <name evidence="9" type="ORF">CNMCM6106_003496</name>
</gene>
<evidence type="ECO:0000256" key="3">
    <source>
        <dbReference type="ARBA" id="ARBA00023002"/>
    </source>
</evidence>
<dbReference type="Pfam" id="PF07731">
    <property type="entry name" value="Cu-oxidase_2"/>
    <property type="match status" value="1"/>
</dbReference>
<evidence type="ECO:0000313" key="8">
    <source>
        <dbReference type="EMBL" id="KAF7117367.1"/>
    </source>
</evidence>
<dbReference type="InterPro" id="IPR008972">
    <property type="entry name" value="Cupredoxin"/>
</dbReference>
<sequence>MTGLFPGPTIEARSGDTLVITLINRLEDESISIHWHGLHVQSSMDGAAGVSQCPIAPGSKFIYNLTIPEDQSGTFWYHAHSGVARADGLYGGLVVHAPSLNLTVRGLTAGEERANHRDNYSKDLLLLIGDWYHRPASQVLDWYMRAGSFGNEPVPDSLLINGVGHFNCSMAVPARPVDCVEHYVNLSYLDFNDGLSYRMRVVNTGSLIGFTLSFADSVFSLIQLDSNDVEPQPQASSAGVLYPGQRMDAILIPSSGGTKHKQKSISIKLDDESLRYLNPALSAEQTFPIATDKRTSLQADSSNFKLYPKLNLETIPSSQPILSSLPEHANQTHVVYTKIQKLSKNHNVPYAFFNRTSWKPQSNPSTPLLYLPRDKWDENQLSIATGPDPVWVDLVHGHNFYVLHVYKAPIGWGSYNPFADAHPPGLQPVDSANANASDDGVSDANANANASPYDLSRAVLRDTVQIPSRGYAVLRFRAENPGVWLFHCHILWHLANGMAMVVDVMRDETVDGVFSGGQGCTAI</sequence>
<evidence type="ECO:0000256" key="4">
    <source>
        <dbReference type="ARBA" id="ARBA00023008"/>
    </source>
</evidence>
<proteinExistence type="inferred from homology"/>